<dbReference type="EMBL" id="WTPW01000435">
    <property type="protein sequence ID" value="KAF0511729.1"/>
    <property type="molecule type" value="Genomic_DNA"/>
</dbReference>
<evidence type="ECO:0000313" key="1">
    <source>
        <dbReference type="EMBL" id="KAF0511729.1"/>
    </source>
</evidence>
<dbReference type="AlphaFoldDB" id="A0A8H4ALW9"/>
<reference evidence="1 2" key="1">
    <citation type="journal article" date="2019" name="Environ. Microbiol.">
        <title>At the nexus of three kingdoms: the genome of the mycorrhizal fungus Gigaspora margarita provides insights into plant, endobacterial and fungal interactions.</title>
        <authorList>
            <person name="Venice F."/>
            <person name="Ghignone S."/>
            <person name="Salvioli di Fossalunga A."/>
            <person name="Amselem J."/>
            <person name="Novero M."/>
            <person name="Xianan X."/>
            <person name="Sedzielewska Toro K."/>
            <person name="Morin E."/>
            <person name="Lipzen A."/>
            <person name="Grigoriev I.V."/>
            <person name="Henrissat B."/>
            <person name="Martin F.M."/>
            <person name="Bonfante P."/>
        </authorList>
    </citation>
    <scope>NUCLEOTIDE SEQUENCE [LARGE SCALE GENOMIC DNA]</scope>
    <source>
        <strain evidence="1 2">BEG34</strain>
    </source>
</reference>
<dbReference type="OrthoDB" id="2435543at2759"/>
<proteinExistence type="predicted"/>
<evidence type="ECO:0000313" key="2">
    <source>
        <dbReference type="Proteomes" id="UP000439903"/>
    </source>
</evidence>
<gene>
    <name evidence="1" type="ORF">F8M41_018208</name>
</gene>
<keyword evidence="2" id="KW-1185">Reference proteome</keyword>
<organism evidence="1 2">
    <name type="scientific">Gigaspora margarita</name>
    <dbReference type="NCBI Taxonomy" id="4874"/>
    <lineage>
        <taxon>Eukaryota</taxon>
        <taxon>Fungi</taxon>
        <taxon>Fungi incertae sedis</taxon>
        <taxon>Mucoromycota</taxon>
        <taxon>Glomeromycotina</taxon>
        <taxon>Glomeromycetes</taxon>
        <taxon>Diversisporales</taxon>
        <taxon>Gigasporaceae</taxon>
        <taxon>Gigaspora</taxon>
    </lineage>
</organism>
<dbReference type="Proteomes" id="UP000439903">
    <property type="component" value="Unassembled WGS sequence"/>
</dbReference>
<sequence length="146" mass="16477">MWSNLKQKISDKLSACITKIIKNLNTKNNIPEIDNTFTKLTAKINTKITNELTTRLFEINSSFTAELDKINTKLNDKLTAKIKKINSRNAGYTSEAQKLFNDMVTKINNSNFASVNASIEALQNGLIQHYTITRSVSNHSEQIDLI</sequence>
<name>A0A8H4ALW9_GIGMA</name>
<accession>A0A8H4ALW9</accession>
<protein>
    <submittedName>
        <fullName evidence="1">Uncharacterized protein</fullName>
    </submittedName>
</protein>
<comment type="caution">
    <text evidence="1">The sequence shown here is derived from an EMBL/GenBank/DDBJ whole genome shotgun (WGS) entry which is preliminary data.</text>
</comment>